<feature type="region of interest" description="Disordered" evidence="1">
    <location>
        <begin position="1"/>
        <end position="131"/>
    </location>
</feature>
<proteinExistence type="predicted"/>
<name>A0A919CUI2_9ACTN</name>
<evidence type="ECO:0000313" key="2">
    <source>
        <dbReference type="EMBL" id="GHD87574.1"/>
    </source>
</evidence>
<organism evidence="2 3">
    <name type="scientific">Streptomyces naganishii JCM 4654</name>
    <dbReference type="NCBI Taxonomy" id="1306179"/>
    <lineage>
        <taxon>Bacteria</taxon>
        <taxon>Bacillati</taxon>
        <taxon>Actinomycetota</taxon>
        <taxon>Actinomycetes</taxon>
        <taxon>Kitasatosporales</taxon>
        <taxon>Streptomycetaceae</taxon>
        <taxon>Streptomyces</taxon>
    </lineage>
</organism>
<reference evidence="2" key="2">
    <citation type="submission" date="2020-09" db="EMBL/GenBank/DDBJ databases">
        <authorList>
            <person name="Sun Q."/>
            <person name="Ohkuma M."/>
        </authorList>
    </citation>
    <scope>NUCLEOTIDE SEQUENCE</scope>
    <source>
        <strain evidence="2">JCM 4654</strain>
    </source>
</reference>
<feature type="compositionally biased region" description="Basic and acidic residues" evidence="1">
    <location>
        <begin position="14"/>
        <end position="27"/>
    </location>
</feature>
<evidence type="ECO:0000313" key="3">
    <source>
        <dbReference type="Proteomes" id="UP000608955"/>
    </source>
</evidence>
<comment type="caution">
    <text evidence="2">The sequence shown here is derived from an EMBL/GenBank/DDBJ whole genome shotgun (WGS) entry which is preliminary data.</text>
</comment>
<reference evidence="2" key="1">
    <citation type="journal article" date="2014" name="Int. J. Syst. Evol. Microbiol.">
        <title>Complete genome sequence of Corynebacterium casei LMG S-19264T (=DSM 44701T), isolated from a smear-ripened cheese.</title>
        <authorList>
            <consortium name="US DOE Joint Genome Institute (JGI-PGF)"/>
            <person name="Walter F."/>
            <person name="Albersmeier A."/>
            <person name="Kalinowski J."/>
            <person name="Ruckert C."/>
        </authorList>
    </citation>
    <scope>NUCLEOTIDE SEQUENCE</scope>
    <source>
        <strain evidence="2">JCM 4654</strain>
    </source>
</reference>
<protein>
    <submittedName>
        <fullName evidence="2">Uncharacterized protein</fullName>
    </submittedName>
</protein>
<sequence length="131" mass="14015">MAAEPLGYPAAMTPHRDTPDSPDDRRGTQRSAPDQQSEMERREEERAASRPFDYPYPERHANVRATRHISREQADADSTPGVRGGYGTTSGGQPGARSGVRPGADDGSEEAGYPDTIAGAEPHPGEGEESP</sequence>
<feature type="compositionally biased region" description="Basic and acidic residues" evidence="1">
    <location>
        <begin position="38"/>
        <end position="48"/>
    </location>
</feature>
<accession>A0A919CUI2</accession>
<keyword evidence="3" id="KW-1185">Reference proteome</keyword>
<evidence type="ECO:0000256" key="1">
    <source>
        <dbReference type="SAM" id="MobiDB-lite"/>
    </source>
</evidence>
<dbReference type="AlphaFoldDB" id="A0A919CUI2"/>
<dbReference type="EMBL" id="BMVF01000004">
    <property type="protein sequence ID" value="GHD87574.1"/>
    <property type="molecule type" value="Genomic_DNA"/>
</dbReference>
<gene>
    <name evidence="2" type="ORF">GCM10010508_20240</name>
</gene>
<feature type="compositionally biased region" description="Gly residues" evidence="1">
    <location>
        <begin position="82"/>
        <end position="94"/>
    </location>
</feature>
<dbReference type="Proteomes" id="UP000608955">
    <property type="component" value="Unassembled WGS sequence"/>
</dbReference>